<dbReference type="PANTHER" id="PTHR43333:SF1">
    <property type="entry name" value="D-ISOMER SPECIFIC 2-HYDROXYACID DEHYDROGENASE NAD-BINDING DOMAIN-CONTAINING PROTEIN"/>
    <property type="match status" value="1"/>
</dbReference>
<dbReference type="CDD" id="cd05300">
    <property type="entry name" value="2-Hacid_dh_1"/>
    <property type="match status" value="1"/>
</dbReference>
<dbReference type="OrthoDB" id="4324715at2"/>
<reference evidence="5 6" key="1">
    <citation type="submission" date="2017-10" db="EMBL/GenBank/DDBJ databases">
        <title>Bifidobacterium xylocopum sp. nov. and Bifidobacterium aemilianum sp. nov., from the carpenter bee (Xylocopa violacea) digestive tract.</title>
        <authorList>
            <person name="Alberoni D."/>
            <person name="Baffoni L."/>
            <person name="Di Gioia D."/>
            <person name="Gaggia F."/>
            <person name="Biavati B."/>
        </authorList>
    </citation>
    <scope>NUCLEOTIDE SEQUENCE [LARGE SCALE GENOMIC DNA]</scope>
    <source>
        <strain evidence="5 6">XV2</strain>
    </source>
</reference>
<dbReference type="Gene3D" id="3.40.50.720">
    <property type="entry name" value="NAD(P)-binding Rossmann-like Domain"/>
    <property type="match status" value="2"/>
</dbReference>
<dbReference type="Proteomes" id="UP000252345">
    <property type="component" value="Unassembled WGS sequence"/>
</dbReference>
<protein>
    <submittedName>
        <fullName evidence="5">Hydroxyacid dehydrogenase</fullName>
    </submittedName>
</protein>
<keyword evidence="6" id="KW-1185">Reference proteome</keyword>
<comment type="caution">
    <text evidence="5">The sequence shown here is derived from an EMBL/GenBank/DDBJ whole genome shotgun (WGS) entry which is preliminary data.</text>
</comment>
<dbReference type="AlphaFoldDB" id="A0A366KBA2"/>
<sequence length="344" mass="37216">MDTQQVRGASAVPARHPAPPRPDRVHIINGLPLTAIERKRFERAADGVDQRFITDPSTRDNDVWGVELPMGMRDEATVIIGNPPPEQVADCRHLAWLQTASAGVNAYESDGVLPAGAMLSGASGALGQSVSEHMFAMMWSLMKRLPRYRDLQGRSRWEGLGRSLSPVGAKVLLLGTGDLGSHFARLVKSVGARTIGVRRDSHKPAVGVDEMHGFGELDHLLPDADVVAMTLPAAANTHHLMDAHHLALLKSTAILINAGRGDAVDCQALATCLEQGRIWGAGLDVTEPEPLPPGHPLWKQERCQITPHVAGGTNLAVNADRIVAIALENLQRYMEGRPLRNRVR</sequence>
<evidence type="ECO:0000313" key="5">
    <source>
        <dbReference type="EMBL" id="RBP99000.1"/>
    </source>
</evidence>
<evidence type="ECO:0000259" key="4">
    <source>
        <dbReference type="Pfam" id="PF02826"/>
    </source>
</evidence>
<feature type="region of interest" description="Disordered" evidence="3">
    <location>
        <begin position="1"/>
        <end position="22"/>
    </location>
</feature>
<proteinExistence type="predicted"/>
<keyword evidence="1" id="KW-0560">Oxidoreductase</keyword>
<dbReference type="SUPFAM" id="SSF51735">
    <property type="entry name" value="NAD(P)-binding Rossmann-fold domains"/>
    <property type="match status" value="1"/>
</dbReference>
<evidence type="ECO:0000256" key="2">
    <source>
        <dbReference type="ARBA" id="ARBA00023027"/>
    </source>
</evidence>
<dbReference type="InterPro" id="IPR036291">
    <property type="entry name" value="NAD(P)-bd_dom_sf"/>
</dbReference>
<dbReference type="InterPro" id="IPR006140">
    <property type="entry name" value="D-isomer_DH_NAD-bd"/>
</dbReference>
<dbReference type="EMBL" id="PDCH01000013">
    <property type="protein sequence ID" value="RBP99000.1"/>
    <property type="molecule type" value="Genomic_DNA"/>
</dbReference>
<dbReference type="RefSeq" id="WP_113853843.1">
    <property type="nucleotide sequence ID" value="NZ_PDCH01000013.1"/>
</dbReference>
<dbReference type="PANTHER" id="PTHR43333">
    <property type="entry name" value="2-HACID_DH_C DOMAIN-CONTAINING PROTEIN"/>
    <property type="match status" value="1"/>
</dbReference>
<accession>A0A366KBA2</accession>
<dbReference type="GO" id="GO:0051287">
    <property type="term" value="F:NAD binding"/>
    <property type="evidence" value="ECO:0007669"/>
    <property type="project" value="InterPro"/>
</dbReference>
<name>A0A366KBA2_9BIFI</name>
<gene>
    <name evidence="5" type="ORF">CRD59_06235</name>
</gene>
<dbReference type="GO" id="GO:0016491">
    <property type="term" value="F:oxidoreductase activity"/>
    <property type="evidence" value="ECO:0007669"/>
    <property type="project" value="UniProtKB-KW"/>
</dbReference>
<evidence type="ECO:0000256" key="1">
    <source>
        <dbReference type="ARBA" id="ARBA00023002"/>
    </source>
</evidence>
<evidence type="ECO:0000313" key="6">
    <source>
        <dbReference type="Proteomes" id="UP000252345"/>
    </source>
</evidence>
<evidence type="ECO:0000256" key="3">
    <source>
        <dbReference type="SAM" id="MobiDB-lite"/>
    </source>
</evidence>
<dbReference type="Pfam" id="PF02826">
    <property type="entry name" value="2-Hacid_dh_C"/>
    <property type="match status" value="1"/>
</dbReference>
<feature type="domain" description="D-isomer specific 2-hydroxyacid dehydrogenase NAD-binding" evidence="4">
    <location>
        <begin position="135"/>
        <end position="310"/>
    </location>
</feature>
<keyword evidence="2" id="KW-0520">NAD</keyword>
<dbReference type="SUPFAM" id="SSF52283">
    <property type="entry name" value="Formate/glycerate dehydrogenase catalytic domain-like"/>
    <property type="match status" value="1"/>
</dbReference>
<organism evidence="5 6">
    <name type="scientific">Bifidobacterium xylocopae</name>
    <dbReference type="NCBI Taxonomy" id="2493119"/>
    <lineage>
        <taxon>Bacteria</taxon>
        <taxon>Bacillati</taxon>
        <taxon>Actinomycetota</taxon>
        <taxon>Actinomycetes</taxon>
        <taxon>Bifidobacteriales</taxon>
        <taxon>Bifidobacteriaceae</taxon>
        <taxon>Bifidobacterium</taxon>
    </lineage>
</organism>